<dbReference type="Proteomes" id="UP000011910">
    <property type="component" value="Unassembled WGS sequence"/>
</dbReference>
<gene>
    <name evidence="2" type="ORF">ADICEAN_04143</name>
</gene>
<comment type="caution">
    <text evidence="2">The sequence shown here is derived from an EMBL/GenBank/DDBJ whole genome shotgun (WGS) entry which is preliminary data.</text>
</comment>
<organism evidence="2 3">
    <name type="scientific">Cesiribacter andamanensis AMV16</name>
    <dbReference type="NCBI Taxonomy" id="1279009"/>
    <lineage>
        <taxon>Bacteria</taxon>
        <taxon>Pseudomonadati</taxon>
        <taxon>Bacteroidota</taxon>
        <taxon>Cytophagia</taxon>
        <taxon>Cytophagales</taxon>
        <taxon>Cesiribacteraceae</taxon>
        <taxon>Cesiribacter</taxon>
    </lineage>
</organism>
<evidence type="ECO:0000313" key="2">
    <source>
        <dbReference type="EMBL" id="EMR00733.1"/>
    </source>
</evidence>
<dbReference type="STRING" id="1279009.ADICEAN_04143"/>
<dbReference type="SUPFAM" id="SSF52540">
    <property type="entry name" value="P-loop containing nucleoside triphosphate hydrolases"/>
    <property type="match status" value="1"/>
</dbReference>
<dbReference type="Pfam" id="PF13671">
    <property type="entry name" value="AAA_33"/>
    <property type="match status" value="1"/>
</dbReference>
<dbReference type="InterPro" id="IPR027417">
    <property type="entry name" value="P-loop_NTPase"/>
</dbReference>
<accession>M7MWC7</accession>
<evidence type="ECO:0000256" key="1">
    <source>
        <dbReference type="SAM" id="MobiDB-lite"/>
    </source>
</evidence>
<sequence>MGNCAGNGTARGQPRPFADEYSRYFYLQREEVAPDYRAYNDTKFEVILMAGLPGSGKEMYVNFHLSDWPLVSPDALRQEMKIKQGDKSGWGRVLQRAKEKAREYMRRQQSFVWLAPNTSRQARQPLIDLFVSYGAWVRIIYMEAPYPLLQQQNQQREEPVPPATLVSMMARWEVPSLTEAHSVEYSIRELPDAEPLANQPAEAQAEAEEQAQDSAQLEAPLEAQLEAPLERRREDRKEDDPA</sequence>
<protein>
    <submittedName>
        <fullName evidence="2">Putative kinase</fullName>
    </submittedName>
</protein>
<reference evidence="2 3" key="1">
    <citation type="journal article" date="2013" name="Genome Announc.">
        <title>Draft Genome Sequence of Cesiribacter andamanensis Strain AMV16T, Isolated from a Soil Sample from a Mud Volcano in the Andaman Islands, India.</title>
        <authorList>
            <person name="Shivaji S."/>
            <person name="Ara S."/>
            <person name="Begum Z."/>
            <person name="Srinivas T.N."/>
            <person name="Singh A."/>
            <person name="Kumar Pinnaka A."/>
        </authorList>
    </citation>
    <scope>NUCLEOTIDE SEQUENCE [LARGE SCALE GENOMIC DNA]</scope>
    <source>
        <strain evidence="2 3">AMV16</strain>
    </source>
</reference>
<keyword evidence="2" id="KW-0808">Transferase</keyword>
<dbReference type="GO" id="GO:0016301">
    <property type="term" value="F:kinase activity"/>
    <property type="evidence" value="ECO:0007669"/>
    <property type="project" value="UniProtKB-KW"/>
</dbReference>
<dbReference type="EMBL" id="AODQ01000198">
    <property type="protein sequence ID" value="EMR00733.1"/>
    <property type="molecule type" value="Genomic_DNA"/>
</dbReference>
<keyword evidence="2" id="KW-0418">Kinase</keyword>
<dbReference type="Gene3D" id="3.40.50.300">
    <property type="entry name" value="P-loop containing nucleotide triphosphate hydrolases"/>
    <property type="match status" value="1"/>
</dbReference>
<evidence type="ECO:0000313" key="3">
    <source>
        <dbReference type="Proteomes" id="UP000011910"/>
    </source>
</evidence>
<dbReference type="eggNOG" id="COG4639">
    <property type="taxonomic scope" value="Bacteria"/>
</dbReference>
<feature type="compositionally biased region" description="Low complexity" evidence="1">
    <location>
        <begin position="193"/>
        <end position="204"/>
    </location>
</feature>
<keyword evidence="3" id="KW-1185">Reference proteome</keyword>
<feature type="compositionally biased region" description="Basic and acidic residues" evidence="1">
    <location>
        <begin position="228"/>
        <end position="242"/>
    </location>
</feature>
<feature type="region of interest" description="Disordered" evidence="1">
    <location>
        <begin position="190"/>
        <end position="242"/>
    </location>
</feature>
<proteinExistence type="predicted"/>
<name>M7MWC7_9BACT</name>
<dbReference type="AlphaFoldDB" id="M7MWC7"/>